<evidence type="ECO:0000313" key="2">
    <source>
        <dbReference type="Proteomes" id="UP000266861"/>
    </source>
</evidence>
<accession>A0A397JF74</accession>
<dbReference type="AlphaFoldDB" id="A0A397JF74"/>
<dbReference type="EMBL" id="PQFF01000091">
    <property type="protein sequence ID" value="RHZ83310.1"/>
    <property type="molecule type" value="Genomic_DNA"/>
</dbReference>
<reference evidence="1 2" key="1">
    <citation type="submission" date="2018-08" db="EMBL/GenBank/DDBJ databases">
        <title>Genome and evolution of the arbuscular mycorrhizal fungus Diversispora epigaea (formerly Glomus versiforme) and its bacterial endosymbionts.</title>
        <authorList>
            <person name="Sun X."/>
            <person name="Fei Z."/>
            <person name="Harrison M."/>
        </authorList>
    </citation>
    <scope>NUCLEOTIDE SEQUENCE [LARGE SCALE GENOMIC DNA]</scope>
    <source>
        <strain evidence="1 2">IT104</strain>
    </source>
</reference>
<keyword evidence="2" id="KW-1185">Reference proteome</keyword>
<name>A0A397JF74_9GLOM</name>
<gene>
    <name evidence="1" type="ORF">Glove_97g58</name>
</gene>
<dbReference type="OrthoDB" id="28112at2759"/>
<organism evidence="1 2">
    <name type="scientific">Diversispora epigaea</name>
    <dbReference type="NCBI Taxonomy" id="1348612"/>
    <lineage>
        <taxon>Eukaryota</taxon>
        <taxon>Fungi</taxon>
        <taxon>Fungi incertae sedis</taxon>
        <taxon>Mucoromycota</taxon>
        <taxon>Glomeromycotina</taxon>
        <taxon>Glomeromycetes</taxon>
        <taxon>Diversisporales</taxon>
        <taxon>Diversisporaceae</taxon>
        <taxon>Diversispora</taxon>
    </lineage>
</organism>
<evidence type="ECO:0000313" key="1">
    <source>
        <dbReference type="EMBL" id="RHZ83310.1"/>
    </source>
</evidence>
<protein>
    <submittedName>
        <fullName evidence="1">Uncharacterized protein</fullName>
    </submittedName>
</protein>
<comment type="caution">
    <text evidence="1">The sequence shown here is derived from an EMBL/GenBank/DDBJ whole genome shotgun (WGS) entry which is preliminary data.</text>
</comment>
<dbReference type="Proteomes" id="UP000266861">
    <property type="component" value="Unassembled WGS sequence"/>
</dbReference>
<proteinExistence type="predicted"/>
<sequence>MNLKNQNLNDSRKILKATELFPHSTDLWLRINSSRNIRDNPLEQVYESALNHNPTFQDLWNSYVSWILHKMLIFFMQSRMKRRQILKPSINNDSLLGLLPNLHHHQKTRCKGTNTSFQCQVDLE</sequence>